<dbReference type="FunFam" id="3.30.830.10:FF:000021">
    <property type="entry name" value="Cytochrome b-c1 complex subunit 2"/>
    <property type="match status" value="1"/>
</dbReference>
<evidence type="ECO:0000259" key="5">
    <source>
        <dbReference type="Pfam" id="PF05193"/>
    </source>
</evidence>
<dbReference type="SUPFAM" id="SSF63411">
    <property type="entry name" value="LuxS/MPP-like metallohydrolase"/>
    <property type="match status" value="2"/>
</dbReference>
<evidence type="ECO:0000256" key="3">
    <source>
        <dbReference type="ARBA" id="ARBA00023128"/>
    </source>
</evidence>
<accession>A0A310SKL5</accession>
<feature type="domain" description="Peptidase M16 C-terminal" evidence="5">
    <location>
        <begin position="180"/>
        <end position="352"/>
    </location>
</feature>
<dbReference type="InterPro" id="IPR050361">
    <property type="entry name" value="MPP/UQCRC_Complex"/>
</dbReference>
<dbReference type="Pfam" id="PF00675">
    <property type="entry name" value="Peptidase_M16"/>
    <property type="match status" value="1"/>
</dbReference>
<sequence length="428" mass="45731">VRHYAVAATAPVSGTVVPEIKVLNNKVTVAAYDSQSPIAQVSIVFRAGSRNETYDTQGLTHYLRTATGLSTSSASAFVITRNIQQLGGNLITTIDRESIAYTLQITKNNLVDTLKYLEYVATQQLFKPWEISDQAPKIKYEISSLPDTVSVLELLHKATYRNSGLGNSLFCPEHQIGKIGSENLQHFVNTWCTAPKCAVVGTGVSLADLTALGSNLNLKSTDKANEASKYCGGEIRKETAADLVNIAIAVEGTNLKNEKDALACAILQRATGSGPRVKWGSSGSSLYKQLLSVASSEPFGSTTFNASYSDSGLFGVVLCSTADIAGSLAQATSKWLKSLQVSDKDITRGKNIMKTDILDAADNSLCLLESMQQQVLFKGQISTPISLANDIDKVSSSDVKTIASKLSKGNMSIAAIGNLKNVPYLSEL</sequence>
<dbReference type="PANTHER" id="PTHR11851:SF226">
    <property type="entry name" value="CYTOCHROME B-C1 COMPLEX SUBUNIT 2, MITOCHONDRIAL"/>
    <property type="match status" value="1"/>
</dbReference>
<dbReference type="InterPro" id="IPR007863">
    <property type="entry name" value="Peptidase_M16_C"/>
</dbReference>
<dbReference type="EMBL" id="KQ760382">
    <property type="protein sequence ID" value="OAD60744.1"/>
    <property type="molecule type" value="Genomic_DNA"/>
</dbReference>
<dbReference type="Gene3D" id="3.30.830.10">
    <property type="entry name" value="Metalloenzyme, LuxS/M16 peptidase-like"/>
    <property type="match status" value="2"/>
</dbReference>
<evidence type="ECO:0000313" key="7">
    <source>
        <dbReference type="Proteomes" id="UP000250275"/>
    </source>
</evidence>
<dbReference type="GO" id="GO:0016020">
    <property type="term" value="C:membrane"/>
    <property type="evidence" value="ECO:0007669"/>
    <property type="project" value="UniProtKB-ARBA"/>
</dbReference>
<dbReference type="InterPro" id="IPR011765">
    <property type="entry name" value="Pept_M16_N"/>
</dbReference>
<evidence type="ECO:0000256" key="2">
    <source>
        <dbReference type="ARBA" id="ARBA00022946"/>
    </source>
</evidence>
<name>A0A310SKL5_9HYME</name>
<dbReference type="FunFam" id="3.30.830.10:FF:000039">
    <property type="entry name" value="Ubiquinol-cytochrome c reductase core subunit 2"/>
    <property type="match status" value="1"/>
</dbReference>
<dbReference type="Proteomes" id="UP000250275">
    <property type="component" value="Unassembled WGS sequence"/>
</dbReference>
<keyword evidence="2" id="KW-0809">Transit peptide</keyword>
<evidence type="ECO:0000256" key="1">
    <source>
        <dbReference type="ARBA" id="ARBA00004173"/>
    </source>
</evidence>
<evidence type="ECO:0000313" key="6">
    <source>
        <dbReference type="EMBL" id="OAD60744.1"/>
    </source>
</evidence>
<dbReference type="PANTHER" id="PTHR11851">
    <property type="entry name" value="METALLOPROTEASE"/>
    <property type="match status" value="1"/>
</dbReference>
<feature type="non-terminal residue" evidence="6">
    <location>
        <position position="428"/>
    </location>
</feature>
<dbReference type="GO" id="GO:0046872">
    <property type="term" value="F:metal ion binding"/>
    <property type="evidence" value="ECO:0007669"/>
    <property type="project" value="InterPro"/>
</dbReference>
<dbReference type="InterPro" id="IPR011249">
    <property type="entry name" value="Metalloenz_LuxS/M16"/>
</dbReference>
<protein>
    <submittedName>
        <fullName evidence="6">Cytochrome b-c1 complex subunit 2, mitochondrial</fullName>
    </submittedName>
</protein>
<feature type="domain" description="Peptidase M16 N-terminal" evidence="4">
    <location>
        <begin position="29"/>
        <end position="173"/>
    </location>
</feature>
<dbReference type="OrthoDB" id="6369905at2759"/>
<evidence type="ECO:0000259" key="4">
    <source>
        <dbReference type="Pfam" id="PF00675"/>
    </source>
</evidence>
<reference evidence="6 7" key="1">
    <citation type="submission" date="2015-07" db="EMBL/GenBank/DDBJ databases">
        <title>The genome of Eufriesea mexicana.</title>
        <authorList>
            <person name="Pan H."/>
            <person name="Kapheim K."/>
        </authorList>
    </citation>
    <scope>NUCLEOTIDE SEQUENCE [LARGE SCALE GENOMIC DNA]</scope>
    <source>
        <strain evidence="6">0111107269</strain>
        <tissue evidence="6">Whole body</tissue>
    </source>
</reference>
<gene>
    <name evidence="6" type="ORF">WN48_05306</name>
</gene>
<dbReference type="GO" id="GO:0005739">
    <property type="term" value="C:mitochondrion"/>
    <property type="evidence" value="ECO:0007669"/>
    <property type="project" value="UniProtKB-SubCell"/>
</dbReference>
<feature type="non-terminal residue" evidence="6">
    <location>
        <position position="1"/>
    </location>
</feature>
<keyword evidence="3" id="KW-0496">Mitochondrion</keyword>
<dbReference type="Pfam" id="PF05193">
    <property type="entry name" value="Peptidase_M16_C"/>
    <property type="match status" value="1"/>
</dbReference>
<proteinExistence type="predicted"/>
<dbReference type="AlphaFoldDB" id="A0A310SKL5"/>
<organism evidence="6 7">
    <name type="scientific">Eufriesea mexicana</name>
    <dbReference type="NCBI Taxonomy" id="516756"/>
    <lineage>
        <taxon>Eukaryota</taxon>
        <taxon>Metazoa</taxon>
        <taxon>Ecdysozoa</taxon>
        <taxon>Arthropoda</taxon>
        <taxon>Hexapoda</taxon>
        <taxon>Insecta</taxon>
        <taxon>Pterygota</taxon>
        <taxon>Neoptera</taxon>
        <taxon>Endopterygota</taxon>
        <taxon>Hymenoptera</taxon>
        <taxon>Apocrita</taxon>
        <taxon>Aculeata</taxon>
        <taxon>Apoidea</taxon>
        <taxon>Anthophila</taxon>
        <taxon>Apidae</taxon>
        <taxon>Eufriesea</taxon>
    </lineage>
</organism>
<comment type="subcellular location">
    <subcellularLocation>
        <location evidence="1">Mitochondrion</location>
    </subcellularLocation>
</comment>
<keyword evidence="7" id="KW-1185">Reference proteome</keyword>